<proteinExistence type="predicted"/>
<protein>
    <submittedName>
        <fullName evidence="1">Uncharacterized protein</fullName>
    </submittedName>
</protein>
<reference evidence="1" key="2">
    <citation type="journal article" date="2015" name="Fish Shellfish Immunol.">
        <title>Early steps in the European eel (Anguilla anguilla)-Vibrio vulnificus interaction in the gills: Role of the RtxA13 toxin.</title>
        <authorList>
            <person name="Callol A."/>
            <person name="Pajuelo D."/>
            <person name="Ebbesson L."/>
            <person name="Teles M."/>
            <person name="MacKenzie S."/>
            <person name="Amaro C."/>
        </authorList>
    </citation>
    <scope>NUCLEOTIDE SEQUENCE</scope>
</reference>
<dbReference type="AlphaFoldDB" id="A0A0E9XDC0"/>
<accession>A0A0E9XDC0</accession>
<dbReference type="EMBL" id="GBXM01008884">
    <property type="protein sequence ID" value="JAH99693.1"/>
    <property type="molecule type" value="Transcribed_RNA"/>
</dbReference>
<sequence length="46" mass="5169">MLTRTELMEPSIKTFSFSLRLMITGCSNSSLLLRTSTSGLLWRSTT</sequence>
<name>A0A0E9XDC0_ANGAN</name>
<reference evidence="1" key="1">
    <citation type="submission" date="2014-11" db="EMBL/GenBank/DDBJ databases">
        <authorList>
            <person name="Amaro Gonzalez C."/>
        </authorList>
    </citation>
    <scope>NUCLEOTIDE SEQUENCE</scope>
</reference>
<evidence type="ECO:0000313" key="1">
    <source>
        <dbReference type="EMBL" id="JAH99693.1"/>
    </source>
</evidence>
<organism evidence="1">
    <name type="scientific">Anguilla anguilla</name>
    <name type="common">European freshwater eel</name>
    <name type="synonym">Muraena anguilla</name>
    <dbReference type="NCBI Taxonomy" id="7936"/>
    <lineage>
        <taxon>Eukaryota</taxon>
        <taxon>Metazoa</taxon>
        <taxon>Chordata</taxon>
        <taxon>Craniata</taxon>
        <taxon>Vertebrata</taxon>
        <taxon>Euteleostomi</taxon>
        <taxon>Actinopterygii</taxon>
        <taxon>Neopterygii</taxon>
        <taxon>Teleostei</taxon>
        <taxon>Anguilliformes</taxon>
        <taxon>Anguillidae</taxon>
        <taxon>Anguilla</taxon>
    </lineage>
</organism>